<comment type="caution">
    <text evidence="4">The sequence shown here is derived from an EMBL/GenBank/DDBJ whole genome shotgun (WGS) entry which is preliminary data.</text>
</comment>
<dbReference type="InterPro" id="IPR046847">
    <property type="entry name" value="Xre-like_HTH"/>
</dbReference>
<dbReference type="AlphaFoldDB" id="A0A2T2YDB5"/>
<feature type="region of interest" description="Disordered" evidence="1">
    <location>
        <begin position="1"/>
        <end position="23"/>
    </location>
</feature>
<dbReference type="EMBL" id="PYFT01000001">
    <property type="protein sequence ID" value="PSR53494.1"/>
    <property type="molecule type" value="Genomic_DNA"/>
</dbReference>
<feature type="domain" description="Antitoxin Xre-like helix-turn-helix" evidence="3">
    <location>
        <begin position="50"/>
        <end position="110"/>
    </location>
</feature>
<evidence type="ECO:0000313" key="5">
    <source>
        <dbReference type="Proteomes" id="UP000240357"/>
    </source>
</evidence>
<dbReference type="InterPro" id="IPR024467">
    <property type="entry name" value="Xre/MbcA/ParS-like_toxin-bd"/>
</dbReference>
<feature type="domain" description="Antitoxin Xre/MbcA/ParS-like toxin-binding" evidence="2">
    <location>
        <begin position="117"/>
        <end position="165"/>
    </location>
</feature>
<organism evidence="4 5">
    <name type="scientific">Adhaeribacter arboris</name>
    <dbReference type="NCBI Taxonomy" id="2072846"/>
    <lineage>
        <taxon>Bacteria</taxon>
        <taxon>Pseudomonadati</taxon>
        <taxon>Bacteroidota</taxon>
        <taxon>Cytophagia</taxon>
        <taxon>Cytophagales</taxon>
        <taxon>Hymenobacteraceae</taxon>
        <taxon>Adhaeribacter</taxon>
    </lineage>
</organism>
<evidence type="ECO:0000313" key="4">
    <source>
        <dbReference type="EMBL" id="PSR53494.1"/>
    </source>
</evidence>
<dbReference type="Proteomes" id="UP000240357">
    <property type="component" value="Unassembled WGS sequence"/>
</dbReference>
<dbReference type="OrthoDB" id="5770459at2"/>
<evidence type="ECO:0000259" key="3">
    <source>
        <dbReference type="Pfam" id="PF20432"/>
    </source>
</evidence>
<keyword evidence="5" id="KW-1185">Reference proteome</keyword>
<protein>
    <submittedName>
        <fullName evidence="4">Uncharacterized protein</fullName>
    </submittedName>
</protein>
<dbReference type="Pfam" id="PF20432">
    <property type="entry name" value="Xre-like-HTH"/>
    <property type="match status" value="1"/>
</dbReference>
<dbReference type="InterPro" id="IPR011979">
    <property type="entry name" value="Antitox_Xre"/>
</dbReference>
<reference evidence="4 5" key="1">
    <citation type="submission" date="2018-03" db="EMBL/GenBank/DDBJ databases">
        <title>Adhaeribacter sp. HMF7605 Genome sequencing and assembly.</title>
        <authorList>
            <person name="Kang H."/>
            <person name="Kang J."/>
            <person name="Cha I."/>
            <person name="Kim H."/>
            <person name="Joh K."/>
        </authorList>
    </citation>
    <scope>NUCLEOTIDE SEQUENCE [LARGE SCALE GENOMIC DNA]</scope>
    <source>
        <strain evidence="4 5">HMF7605</strain>
    </source>
</reference>
<sequence>MKATREKRPASDPASRKKRATNVTTLLKEEPVPALSNSVDEKDGKNVFYLIKAVRAGVHFNLFQDFAAEVSFSQAEWSQYLHLSEKTLQRYKKEKSTFDPLQSERILEIMQLFKKGIAVFGDKNHFNTWLNTSNIVLGNGKPKDLLDSSFGIQLLQDELIRIEYGVFA</sequence>
<evidence type="ECO:0000256" key="1">
    <source>
        <dbReference type="SAM" id="MobiDB-lite"/>
    </source>
</evidence>
<accession>A0A2T2YDB5</accession>
<dbReference type="GO" id="GO:0003677">
    <property type="term" value="F:DNA binding"/>
    <property type="evidence" value="ECO:0007669"/>
    <property type="project" value="InterPro"/>
</dbReference>
<dbReference type="NCBIfam" id="TIGR02293">
    <property type="entry name" value="TAS_TIGR02293"/>
    <property type="match status" value="1"/>
</dbReference>
<dbReference type="Pfam" id="PF09722">
    <property type="entry name" value="Xre_MbcA_ParS_C"/>
    <property type="match status" value="1"/>
</dbReference>
<dbReference type="RefSeq" id="WP_106928176.1">
    <property type="nucleotide sequence ID" value="NZ_PYFT01000001.1"/>
</dbReference>
<name>A0A2T2YDB5_9BACT</name>
<feature type="compositionally biased region" description="Basic and acidic residues" evidence="1">
    <location>
        <begin position="1"/>
        <end position="10"/>
    </location>
</feature>
<proteinExistence type="predicted"/>
<evidence type="ECO:0000259" key="2">
    <source>
        <dbReference type="Pfam" id="PF09722"/>
    </source>
</evidence>
<gene>
    <name evidence="4" type="ORF">AHMF7605_08130</name>
</gene>